<organism evidence="6 7">
    <name type="scientific">Metallosphaera sedula</name>
    <dbReference type="NCBI Taxonomy" id="43687"/>
    <lineage>
        <taxon>Archaea</taxon>
        <taxon>Thermoproteota</taxon>
        <taxon>Thermoprotei</taxon>
        <taxon>Sulfolobales</taxon>
        <taxon>Sulfolobaceae</taxon>
        <taxon>Metallosphaera</taxon>
    </lineage>
</organism>
<gene>
    <name evidence="6" type="ORF">HA72_0355</name>
</gene>
<dbReference type="EMBL" id="CP008822">
    <property type="protein sequence ID" value="AIM26519.1"/>
    <property type="molecule type" value="Genomic_DNA"/>
</dbReference>
<evidence type="ECO:0000259" key="5">
    <source>
        <dbReference type="Pfam" id="PF01935"/>
    </source>
</evidence>
<name>A0A088E264_9CREN</name>
<dbReference type="SUPFAM" id="SSF52540">
    <property type="entry name" value="P-loop containing nucleoside triphosphate hydrolases"/>
    <property type="match status" value="1"/>
</dbReference>
<dbReference type="InterPro" id="IPR027417">
    <property type="entry name" value="P-loop_NTPase"/>
</dbReference>
<comment type="catalytic activity">
    <reaction evidence="2">
        <text>Couples ATP hydrolysis with the unwinding of duplex DNA by translocating in the 3'-5' direction.</text>
        <dbReference type="EC" id="5.6.2.4"/>
    </reaction>
</comment>
<dbReference type="PANTHER" id="PTHR42957:SF2">
    <property type="entry name" value="HELICASE HERA CENTRAL DOMAIN-CONTAINING PROTEIN"/>
    <property type="match status" value="1"/>
</dbReference>
<dbReference type="PANTHER" id="PTHR42957">
    <property type="entry name" value="HELICASE MJ1565-RELATED"/>
    <property type="match status" value="1"/>
</dbReference>
<dbReference type="AlphaFoldDB" id="A0A088E264"/>
<evidence type="ECO:0000256" key="2">
    <source>
        <dbReference type="ARBA" id="ARBA00034617"/>
    </source>
</evidence>
<proteinExistence type="inferred from homology"/>
<evidence type="ECO:0000256" key="4">
    <source>
        <dbReference type="ARBA" id="ARBA00048988"/>
    </source>
</evidence>
<sequence length="250" mass="28697">MSITQSYYMDLGTLTLEKDQVIRKCIAILGIRGSGKSNTAKVFAEELIKEKVPLVIVDPDGEYRGLEAIIFDKFNVDPEEVVNLLMVGKSVVLDVNDWNEEVFKFLTTFFNILWETSKIYRRDIFVLLEEAHEFIPQGTRTPLSDVLVRIALRGRKRGIGMILVSQRSAKVNKDVLTQSEIYFLHKVVHPVDVRVYKEILPLKSREIEAEIKAMETGDAIFYKDGELRKVRIRKFDEFPSVIQSGEKAEI</sequence>
<reference evidence="6 7" key="1">
    <citation type="journal article" date="2014" name="J. Bacteriol.">
        <title>Role of an Archaeal PitA Transporter in the Copper and Arsenic Resistance of Metallosphaera sedula, an Extreme Thermoacidophile.</title>
        <authorList>
            <person name="McCarthy S."/>
            <person name="Ai C."/>
            <person name="Wheaton G."/>
            <person name="Tevatia R."/>
            <person name="Eckrich V."/>
            <person name="Kelly R."/>
            <person name="Blum P."/>
        </authorList>
    </citation>
    <scope>NUCLEOTIDE SEQUENCE [LARGE SCALE GENOMIC DNA]</scope>
    <source>
        <strain evidence="6 7">CuR1</strain>
    </source>
</reference>
<dbReference type="InterPro" id="IPR002789">
    <property type="entry name" value="HerA_central"/>
</dbReference>
<comment type="catalytic activity">
    <reaction evidence="3">
        <text>ATP + H2O = ADP + phosphate + H(+)</text>
        <dbReference type="Rhea" id="RHEA:13065"/>
        <dbReference type="ChEBI" id="CHEBI:15377"/>
        <dbReference type="ChEBI" id="CHEBI:15378"/>
        <dbReference type="ChEBI" id="CHEBI:30616"/>
        <dbReference type="ChEBI" id="CHEBI:43474"/>
        <dbReference type="ChEBI" id="CHEBI:456216"/>
        <dbReference type="EC" id="5.6.2.3"/>
    </reaction>
</comment>
<evidence type="ECO:0000313" key="7">
    <source>
        <dbReference type="Proteomes" id="UP000029084"/>
    </source>
</evidence>
<dbReference type="GO" id="GO:0043138">
    <property type="term" value="F:3'-5' DNA helicase activity"/>
    <property type="evidence" value="ECO:0007669"/>
    <property type="project" value="UniProtKB-EC"/>
</dbReference>
<comment type="similarity">
    <text evidence="1">Belongs to the HerA family.</text>
</comment>
<dbReference type="OMA" id="HAYIYIT"/>
<accession>A0A088E264</accession>
<protein>
    <submittedName>
        <fullName evidence="6">ATPase-like protein</fullName>
    </submittedName>
</protein>
<dbReference type="GO" id="GO:0043139">
    <property type="term" value="F:5'-3' DNA helicase activity"/>
    <property type="evidence" value="ECO:0007669"/>
    <property type="project" value="UniProtKB-EC"/>
</dbReference>
<comment type="catalytic activity">
    <reaction evidence="4">
        <text>ATP + H2O = ADP + phosphate + H(+)</text>
        <dbReference type="Rhea" id="RHEA:13065"/>
        <dbReference type="ChEBI" id="CHEBI:15377"/>
        <dbReference type="ChEBI" id="CHEBI:15378"/>
        <dbReference type="ChEBI" id="CHEBI:30616"/>
        <dbReference type="ChEBI" id="CHEBI:43474"/>
        <dbReference type="ChEBI" id="CHEBI:456216"/>
        <dbReference type="EC" id="5.6.2.4"/>
    </reaction>
</comment>
<dbReference type="Gene3D" id="3.40.50.300">
    <property type="entry name" value="P-loop containing nucleotide triphosphate hydrolases"/>
    <property type="match status" value="1"/>
</dbReference>
<evidence type="ECO:0000256" key="1">
    <source>
        <dbReference type="ARBA" id="ARBA00007816"/>
    </source>
</evidence>
<dbReference type="InterPro" id="IPR008571">
    <property type="entry name" value="HerA-like"/>
</dbReference>
<evidence type="ECO:0000256" key="3">
    <source>
        <dbReference type="ARBA" id="ARBA00048954"/>
    </source>
</evidence>
<dbReference type="Pfam" id="PF01935">
    <property type="entry name" value="DUF87"/>
    <property type="match status" value="1"/>
</dbReference>
<dbReference type="Proteomes" id="UP000029084">
    <property type="component" value="Chromosome"/>
</dbReference>
<evidence type="ECO:0000313" key="6">
    <source>
        <dbReference type="EMBL" id="AIM26519.1"/>
    </source>
</evidence>
<feature type="domain" description="Helicase HerA central" evidence="5">
    <location>
        <begin position="14"/>
        <end position="97"/>
    </location>
</feature>